<keyword evidence="2" id="KW-0862">Zinc</keyword>
<proteinExistence type="predicted"/>
<dbReference type="PANTHER" id="PTHR43401">
    <property type="entry name" value="L-THREONINE 3-DEHYDROGENASE"/>
    <property type="match status" value="1"/>
</dbReference>
<dbReference type="SMART" id="SM00829">
    <property type="entry name" value="PKS_ER"/>
    <property type="match status" value="1"/>
</dbReference>
<dbReference type="EMBL" id="LAZR01004829">
    <property type="protein sequence ID" value="KKN05213.1"/>
    <property type="molecule type" value="Genomic_DNA"/>
</dbReference>
<evidence type="ECO:0000313" key="5">
    <source>
        <dbReference type="EMBL" id="KKN05213.1"/>
    </source>
</evidence>
<dbReference type="Pfam" id="PF00107">
    <property type="entry name" value="ADH_zinc_N"/>
    <property type="match status" value="1"/>
</dbReference>
<sequence>MKMKAAVLYGIGDLRFEEVPLPKIKKREALVRVKACGICSSDIARVMEKGTYSFPLIPGHELSGEVANIKGDISSLKEETKSVNLKNGDRVVVAPLLPCYKCPYCQIGEYNLCDDYDYLGSRCNGGFAEYVKAPQENLIKIPPGVSFEEAALTEPTSVALHALRQARIEVGDKVAILGTGTIGIILAQWARILGASQVYLVDVIEEKLRVAQEYSFTETVNASKEDTVKSILEKTGQRGVDVSIEAAGNPITFRQSIQIVRKGGKVVFLGNIRGEVTLSNELVSSILRKELTMYGTWNSRFTHLPRNEWAATLHFIKVGKLRVKPLITHRFELKQAKEAFQMMYKGEEFFNKVMFVI</sequence>
<dbReference type="Gene3D" id="3.40.50.720">
    <property type="entry name" value="NAD(P)-binding Rossmann-like Domain"/>
    <property type="match status" value="1"/>
</dbReference>
<dbReference type="InterPro" id="IPR020843">
    <property type="entry name" value="ER"/>
</dbReference>
<reference evidence="5" key="1">
    <citation type="journal article" date="2015" name="Nature">
        <title>Complex archaea that bridge the gap between prokaryotes and eukaryotes.</title>
        <authorList>
            <person name="Spang A."/>
            <person name="Saw J.H."/>
            <person name="Jorgensen S.L."/>
            <person name="Zaremba-Niedzwiedzka K."/>
            <person name="Martijn J."/>
            <person name="Lind A.E."/>
            <person name="van Eijk R."/>
            <person name="Schleper C."/>
            <person name="Guy L."/>
            <person name="Ettema T.J."/>
        </authorList>
    </citation>
    <scope>NUCLEOTIDE SEQUENCE</scope>
</reference>
<evidence type="ECO:0000256" key="2">
    <source>
        <dbReference type="ARBA" id="ARBA00022833"/>
    </source>
</evidence>
<evidence type="ECO:0000256" key="1">
    <source>
        <dbReference type="ARBA" id="ARBA00022723"/>
    </source>
</evidence>
<dbReference type="AlphaFoldDB" id="A0A0F9QIS0"/>
<gene>
    <name evidence="5" type="ORF">LCGC14_1089610</name>
</gene>
<protein>
    <recommendedName>
        <fullName evidence="4">Enoyl reductase (ER) domain-containing protein</fullName>
    </recommendedName>
</protein>
<feature type="domain" description="Enoyl reductase (ER)" evidence="4">
    <location>
        <begin position="10"/>
        <end position="357"/>
    </location>
</feature>
<accession>A0A0F9QIS0</accession>
<organism evidence="5">
    <name type="scientific">marine sediment metagenome</name>
    <dbReference type="NCBI Taxonomy" id="412755"/>
    <lineage>
        <taxon>unclassified sequences</taxon>
        <taxon>metagenomes</taxon>
        <taxon>ecological metagenomes</taxon>
    </lineage>
</organism>
<dbReference type="InterPro" id="IPR050129">
    <property type="entry name" value="Zn_alcohol_dh"/>
</dbReference>
<dbReference type="InterPro" id="IPR036291">
    <property type="entry name" value="NAD(P)-bd_dom_sf"/>
</dbReference>
<dbReference type="Gene3D" id="3.90.180.10">
    <property type="entry name" value="Medium-chain alcohol dehydrogenases, catalytic domain"/>
    <property type="match status" value="1"/>
</dbReference>
<dbReference type="CDD" id="cd08236">
    <property type="entry name" value="sugar_DH"/>
    <property type="match status" value="1"/>
</dbReference>
<evidence type="ECO:0000259" key="4">
    <source>
        <dbReference type="SMART" id="SM00829"/>
    </source>
</evidence>
<dbReference type="Pfam" id="PF08240">
    <property type="entry name" value="ADH_N"/>
    <property type="match status" value="1"/>
</dbReference>
<dbReference type="GO" id="GO:0046872">
    <property type="term" value="F:metal ion binding"/>
    <property type="evidence" value="ECO:0007669"/>
    <property type="project" value="UniProtKB-KW"/>
</dbReference>
<dbReference type="SUPFAM" id="SSF50129">
    <property type="entry name" value="GroES-like"/>
    <property type="match status" value="1"/>
</dbReference>
<keyword evidence="3" id="KW-0560">Oxidoreductase</keyword>
<dbReference type="InterPro" id="IPR013149">
    <property type="entry name" value="ADH-like_C"/>
</dbReference>
<dbReference type="InterPro" id="IPR011032">
    <property type="entry name" value="GroES-like_sf"/>
</dbReference>
<dbReference type="GO" id="GO:0016491">
    <property type="term" value="F:oxidoreductase activity"/>
    <property type="evidence" value="ECO:0007669"/>
    <property type="project" value="UniProtKB-KW"/>
</dbReference>
<name>A0A0F9QIS0_9ZZZZ</name>
<comment type="caution">
    <text evidence="5">The sequence shown here is derived from an EMBL/GenBank/DDBJ whole genome shotgun (WGS) entry which is preliminary data.</text>
</comment>
<dbReference type="SUPFAM" id="SSF51735">
    <property type="entry name" value="NAD(P)-binding Rossmann-fold domains"/>
    <property type="match status" value="1"/>
</dbReference>
<dbReference type="InterPro" id="IPR013154">
    <property type="entry name" value="ADH-like_N"/>
</dbReference>
<dbReference type="PANTHER" id="PTHR43401:SF2">
    <property type="entry name" value="L-THREONINE 3-DEHYDROGENASE"/>
    <property type="match status" value="1"/>
</dbReference>
<keyword evidence="1" id="KW-0479">Metal-binding</keyword>
<evidence type="ECO:0000256" key="3">
    <source>
        <dbReference type="ARBA" id="ARBA00023002"/>
    </source>
</evidence>